<organism evidence="1 2">
    <name type="scientific">Cellulomonas chitinilytica</name>
    <dbReference type="NCBI Taxonomy" id="398759"/>
    <lineage>
        <taxon>Bacteria</taxon>
        <taxon>Bacillati</taxon>
        <taxon>Actinomycetota</taxon>
        <taxon>Actinomycetes</taxon>
        <taxon>Micrococcales</taxon>
        <taxon>Cellulomonadaceae</taxon>
        <taxon>Cellulomonas</taxon>
    </lineage>
</organism>
<accession>A0A919NYM0</accession>
<dbReference type="EMBL" id="BONK01000002">
    <property type="protein sequence ID" value="GIG20051.1"/>
    <property type="molecule type" value="Genomic_DNA"/>
</dbReference>
<evidence type="ECO:0008006" key="3">
    <source>
        <dbReference type="Google" id="ProtNLM"/>
    </source>
</evidence>
<dbReference type="Gene3D" id="3.40.1000.10">
    <property type="entry name" value="Mog1/PsbP, alpha/beta/alpha sandwich"/>
    <property type="match status" value="1"/>
</dbReference>
<name>A0A919NYM0_9CELL</name>
<evidence type="ECO:0000313" key="2">
    <source>
        <dbReference type="Proteomes" id="UP000632740"/>
    </source>
</evidence>
<sequence length="162" mass="17263">MASEPPVVAFRLPSGWTRAEPAPTQGGAPDFIAVHARTDDGFTPNITVGTRAAEASLDQLADDAVAQLTATQTDVVVRRRQPLGHEPAPGLAQELTFTTTLDGHDVAITQQQVLLTLTAPADGEGRVLYVATFTTTTRTVSKLAPDFLAMVRSLRPEPSPHR</sequence>
<keyword evidence="2" id="KW-1185">Reference proteome</keyword>
<proteinExistence type="predicted"/>
<protein>
    <recommendedName>
        <fullName evidence="3">DUF1795 domain-containing protein</fullName>
    </recommendedName>
</protein>
<dbReference type="AlphaFoldDB" id="A0A919NYM0"/>
<reference evidence="1" key="1">
    <citation type="submission" date="2021-01" db="EMBL/GenBank/DDBJ databases">
        <title>Whole genome shotgun sequence of Cellulomonas chitinilytica NBRC 110799.</title>
        <authorList>
            <person name="Komaki H."/>
            <person name="Tamura T."/>
        </authorList>
    </citation>
    <scope>NUCLEOTIDE SEQUENCE</scope>
    <source>
        <strain evidence="1">NBRC 110799</strain>
    </source>
</reference>
<evidence type="ECO:0000313" key="1">
    <source>
        <dbReference type="EMBL" id="GIG20051.1"/>
    </source>
</evidence>
<dbReference type="Proteomes" id="UP000632740">
    <property type="component" value="Unassembled WGS sequence"/>
</dbReference>
<comment type="caution">
    <text evidence="1">The sequence shown here is derived from an EMBL/GenBank/DDBJ whole genome shotgun (WGS) entry which is preliminary data.</text>
</comment>
<gene>
    <name evidence="1" type="ORF">Cch01nite_07750</name>
</gene>